<dbReference type="HOGENOM" id="CLU_013225_1_2_1"/>
<dbReference type="PANTHER" id="PTHR14464:SF4">
    <property type="entry name" value="EXONUCLEASE V"/>
    <property type="match status" value="1"/>
</dbReference>
<dbReference type="GO" id="GO:0036297">
    <property type="term" value="P:interstrand cross-link repair"/>
    <property type="evidence" value="ECO:0007669"/>
    <property type="project" value="TreeGrafter"/>
</dbReference>
<evidence type="ECO:0000256" key="3">
    <source>
        <dbReference type="ARBA" id="ARBA00011245"/>
    </source>
</evidence>
<evidence type="ECO:0000256" key="6">
    <source>
        <dbReference type="ARBA" id="ARBA00022839"/>
    </source>
</evidence>
<dbReference type="InterPro" id="IPR019190">
    <property type="entry name" value="EXOV"/>
</dbReference>
<evidence type="ECO:0000256" key="5">
    <source>
        <dbReference type="ARBA" id="ARBA00022722"/>
    </source>
</evidence>
<evidence type="ECO:0000256" key="1">
    <source>
        <dbReference type="ARBA" id="ARBA00001966"/>
    </source>
</evidence>
<reference evidence="9" key="1">
    <citation type="journal article" date="2014" name="Genome Announc.">
        <title>Genome sequence and annotation of Acremonium chrysogenum, producer of the beta-lactam antibiotic cephalosporin C.</title>
        <authorList>
            <person name="Terfehr D."/>
            <person name="Dahlmann T.A."/>
            <person name="Specht T."/>
            <person name="Zadra I."/>
            <person name="Kuernsteiner H."/>
            <person name="Kueck U."/>
        </authorList>
    </citation>
    <scope>NUCLEOTIDE SEQUENCE [LARGE SCALE GENOMIC DNA]</scope>
    <source>
        <strain evidence="9">ATCC 11550 / CBS 779.69 / DSM 880 / IAM 14645 / JCM 23072 / IMI 49137</strain>
    </source>
</reference>
<keyword evidence="4" id="KW-0408">Iron</keyword>
<keyword evidence="9" id="KW-1185">Reference proteome</keyword>
<comment type="similarity">
    <text evidence="2">Belongs to the EXO5 family.</text>
</comment>
<name>A0A086SYL5_HAPC1</name>
<dbReference type="GO" id="GO:0005739">
    <property type="term" value="C:mitochondrion"/>
    <property type="evidence" value="ECO:0007669"/>
    <property type="project" value="TreeGrafter"/>
</dbReference>
<evidence type="ECO:0000313" key="9">
    <source>
        <dbReference type="Proteomes" id="UP000029964"/>
    </source>
</evidence>
<keyword evidence="5" id="KW-0540">Nuclease</keyword>
<keyword evidence="4" id="KW-0479">Metal-binding</keyword>
<dbReference type="AlphaFoldDB" id="A0A086SYL5"/>
<feature type="region of interest" description="Disordered" evidence="7">
    <location>
        <begin position="69"/>
        <end position="95"/>
    </location>
</feature>
<keyword evidence="4" id="KW-0411">Iron-sulfur</keyword>
<accession>A0A086SYL5</accession>
<dbReference type="Proteomes" id="UP000029964">
    <property type="component" value="Unassembled WGS sequence"/>
</dbReference>
<gene>
    <name evidence="8" type="ORF">ACRE_070780</name>
</gene>
<protein>
    <submittedName>
        <fullName evidence="8">Exonuclease V-like protein</fullName>
    </submittedName>
</protein>
<dbReference type="OrthoDB" id="354769at2759"/>
<comment type="caution">
    <text evidence="8">The sequence shown here is derived from an EMBL/GenBank/DDBJ whole genome shotgun (WGS) entry which is preliminary data.</text>
</comment>
<organism evidence="8 9">
    <name type="scientific">Hapsidospora chrysogenum (strain ATCC 11550 / CBS 779.69 / DSM 880 / IAM 14645 / JCM 23072 / IMI 49137)</name>
    <name type="common">Acremonium chrysogenum</name>
    <dbReference type="NCBI Taxonomy" id="857340"/>
    <lineage>
        <taxon>Eukaryota</taxon>
        <taxon>Fungi</taxon>
        <taxon>Dikarya</taxon>
        <taxon>Ascomycota</taxon>
        <taxon>Pezizomycotina</taxon>
        <taxon>Sordariomycetes</taxon>
        <taxon>Hypocreomycetidae</taxon>
        <taxon>Hypocreales</taxon>
        <taxon>Bionectriaceae</taxon>
        <taxon>Hapsidospora</taxon>
    </lineage>
</organism>
<dbReference type="EMBL" id="JPKY01000101">
    <property type="protein sequence ID" value="KFH42197.1"/>
    <property type="molecule type" value="Genomic_DNA"/>
</dbReference>
<keyword evidence="6 8" id="KW-0378">Hydrolase</keyword>
<keyword evidence="6 8" id="KW-0269">Exonuclease</keyword>
<dbReference type="GO" id="GO:0005634">
    <property type="term" value="C:nucleus"/>
    <property type="evidence" value="ECO:0007669"/>
    <property type="project" value="TreeGrafter"/>
</dbReference>
<dbReference type="PANTHER" id="PTHR14464">
    <property type="entry name" value="EXONUCLEASE V"/>
    <property type="match status" value="1"/>
</dbReference>
<sequence length="527" mass="59200">MAALLNYDSDCEFGYDFTSEDEALLIQLASTEPNPAAAGPRPEVTSVIDAVPARTKSDCGHDVATFRNARSGAPRNRDGSRVLLGGPSRGAESGLETLPRILPTPVSLDEDVTYPDLSRALVNVEAVDEDPVPTGPANNTTEPGPMDQDDRSPLQKFRSYPRKPLTVSDLTAGSWCELQYEYTLTRLPGGRRTRTKAMREGSKVHKKLEDEVHTTVKVDIMTKEDGFGLRLWNLVQGLRTLRDTGLTRELEVWGMVDGNLVNGVIDSVSYKNPNPEFEEELSSQESQLDPEQSSLIDYFPPKGKDDEARSRRKIYLTDVKTRGTLVKPTNVVIRPAKVQLLLYHRFLSDMAAGRLDYIKVCRRYGLDVDEPFSDAFIAQIGNLHDEIFVDASSSDPESSAPPEPDLVKYSNLRELLSLVKEEVHLTFPEGEDSLGHMLRVQYIYRVDGRAIEAYDFPVSKEKLDIQLNKYMAWWRGERKARGVAIEEAFKCHSCEFAADCSWRQEMDQELAEKARQKRIGARRGGRR</sequence>
<comment type="subunit">
    <text evidence="3">Monomer.</text>
</comment>
<keyword evidence="4" id="KW-0004">4Fe-4S</keyword>
<dbReference type="GO" id="GO:0045145">
    <property type="term" value="F:single-stranded DNA 5'-3' DNA exonuclease activity"/>
    <property type="evidence" value="ECO:0007669"/>
    <property type="project" value="InterPro"/>
</dbReference>
<proteinExistence type="inferred from homology"/>
<evidence type="ECO:0000256" key="2">
    <source>
        <dbReference type="ARBA" id="ARBA00009797"/>
    </source>
</evidence>
<evidence type="ECO:0000256" key="4">
    <source>
        <dbReference type="ARBA" id="ARBA00022485"/>
    </source>
</evidence>
<evidence type="ECO:0000256" key="7">
    <source>
        <dbReference type="SAM" id="MobiDB-lite"/>
    </source>
</evidence>
<dbReference type="GO" id="GO:0051539">
    <property type="term" value="F:4 iron, 4 sulfur cluster binding"/>
    <property type="evidence" value="ECO:0007669"/>
    <property type="project" value="UniProtKB-KW"/>
</dbReference>
<comment type="cofactor">
    <cofactor evidence="1">
        <name>[4Fe-4S] cluster</name>
        <dbReference type="ChEBI" id="CHEBI:49883"/>
    </cofactor>
</comment>
<feature type="region of interest" description="Disordered" evidence="7">
    <location>
        <begin position="127"/>
        <end position="155"/>
    </location>
</feature>
<evidence type="ECO:0000313" key="8">
    <source>
        <dbReference type="EMBL" id="KFH42197.1"/>
    </source>
</evidence>
<dbReference type="Pfam" id="PF09810">
    <property type="entry name" value="Exo5"/>
    <property type="match status" value="1"/>
</dbReference>